<comment type="subunit">
    <text evidence="6">Monomer.</text>
</comment>
<feature type="binding site" evidence="6">
    <location>
        <position position="105"/>
    </location>
    <ligand>
        <name>a divalent metal cation</name>
        <dbReference type="ChEBI" id="CHEBI:60240"/>
        <label>1</label>
    </ligand>
</feature>
<evidence type="ECO:0000256" key="7">
    <source>
        <dbReference type="RuleBase" id="RU003653"/>
    </source>
</evidence>
<sequence length="248" mass="26646">MITIKNAAEIKKMREAGRIIAEVFELIREKIRPGITTGELDLAAERLILRRKAIPVCKGFEGFPAATCISVNNEVIHGIPGQRVIQAGDIVSVDLSVSKDGWCADAARTFPVGEIAPELAELLRVTEMSLYAGIEMAQIGNRLGDIGHRVQDIAEAHGLGVVRDYVGHGIGREMHEAPDVPNYGRPGRGLRLVEGMALAIEPMLNLGTAAVRTLPDGWTVVTLDGKFSAHFENTVAITAAGPEILTVL</sequence>
<dbReference type="PROSITE" id="PS00680">
    <property type="entry name" value="MAP_1"/>
    <property type="match status" value="1"/>
</dbReference>
<gene>
    <name evidence="6 9" type="primary">map</name>
    <name evidence="9" type="ORF">IAB00_03080</name>
</gene>
<proteinExistence type="inferred from homology"/>
<comment type="cofactor">
    <cofactor evidence="6">
        <name>Co(2+)</name>
        <dbReference type="ChEBI" id="CHEBI:48828"/>
    </cofactor>
    <cofactor evidence="6">
        <name>Zn(2+)</name>
        <dbReference type="ChEBI" id="CHEBI:29105"/>
    </cofactor>
    <cofactor evidence="6">
        <name>Mn(2+)</name>
        <dbReference type="ChEBI" id="CHEBI:29035"/>
    </cofactor>
    <cofactor evidence="6">
        <name>Fe(2+)</name>
        <dbReference type="ChEBI" id="CHEBI:29033"/>
    </cofactor>
    <text evidence="6">Binds 2 divalent metal cations per subunit. Has a high-affinity and a low affinity metal-binding site. The true nature of the physiological cofactor is under debate. The enzyme is active with cobalt, zinc, manganese or divalent iron ions. Most likely, methionine aminopeptidases function as mononuclear Fe(2+)-metalloproteases under physiological conditions, and the catalytically relevant metal-binding site has been assigned to the histidine-containing high-affinity site.</text>
</comment>
<keyword evidence="5 6" id="KW-0378">Hydrolase</keyword>
<comment type="function">
    <text evidence="1 6">Removes the N-terminal methionine from nascent proteins. The N-terminal methionine is often cleaved when the second residue in the primary sequence is small and uncharged (Met-Ala-, Cys, Gly, Pro, Ser, Thr, or Val). Requires deformylation of the N(alpha)-formylated initiator methionine before it can be hydrolyzed.</text>
</comment>
<evidence type="ECO:0000256" key="1">
    <source>
        <dbReference type="ARBA" id="ARBA00002521"/>
    </source>
</evidence>
<evidence type="ECO:0000256" key="5">
    <source>
        <dbReference type="ARBA" id="ARBA00022801"/>
    </source>
</evidence>
<reference evidence="9" key="1">
    <citation type="submission" date="2020-10" db="EMBL/GenBank/DDBJ databases">
        <authorList>
            <person name="Gilroy R."/>
        </authorList>
    </citation>
    <scope>NUCLEOTIDE SEQUENCE</scope>
    <source>
        <strain evidence="9">2830</strain>
    </source>
</reference>
<dbReference type="HAMAP" id="MF_01974">
    <property type="entry name" value="MetAP_1"/>
    <property type="match status" value="1"/>
</dbReference>
<dbReference type="InterPro" id="IPR001714">
    <property type="entry name" value="Pept_M24_MAP"/>
</dbReference>
<dbReference type="GO" id="GO:0004239">
    <property type="term" value="F:initiator methionyl aminopeptidase activity"/>
    <property type="evidence" value="ECO:0007669"/>
    <property type="project" value="UniProtKB-UniRule"/>
</dbReference>
<comment type="catalytic activity">
    <reaction evidence="6 7">
        <text>Release of N-terminal amino acids, preferentially methionine, from peptides and arylamides.</text>
        <dbReference type="EC" id="3.4.11.18"/>
    </reaction>
</comment>
<dbReference type="NCBIfam" id="TIGR00500">
    <property type="entry name" value="met_pdase_I"/>
    <property type="match status" value="1"/>
</dbReference>
<keyword evidence="2 6" id="KW-0031">Aminopeptidase</keyword>
<dbReference type="SUPFAM" id="SSF55920">
    <property type="entry name" value="Creatinase/aminopeptidase"/>
    <property type="match status" value="1"/>
</dbReference>
<organism evidence="9 10">
    <name type="scientific">Candidatus Avidehalobacter gallistercoris</name>
    <dbReference type="NCBI Taxonomy" id="2840694"/>
    <lineage>
        <taxon>Bacteria</taxon>
        <taxon>Bacillati</taxon>
        <taxon>Bacillota</taxon>
        <taxon>Clostridia</taxon>
        <taxon>Eubacteriales</taxon>
        <taxon>Peptococcaceae</taxon>
        <taxon>Peptococcaceae incertae sedis</taxon>
        <taxon>Candidatus Avidehalobacter</taxon>
    </lineage>
</organism>
<evidence type="ECO:0000256" key="6">
    <source>
        <dbReference type="HAMAP-Rule" id="MF_01974"/>
    </source>
</evidence>
<comment type="similarity">
    <text evidence="6">Belongs to the peptidase M24A family. Methionine aminopeptidase type 1 subfamily.</text>
</comment>
<dbReference type="EMBL" id="DVMH01000018">
    <property type="protein sequence ID" value="HIU10216.1"/>
    <property type="molecule type" value="Genomic_DNA"/>
</dbReference>
<keyword evidence="4 6" id="KW-0479">Metal-binding</keyword>
<dbReference type="InterPro" id="IPR002467">
    <property type="entry name" value="Pept_M24A_MAP1"/>
</dbReference>
<comment type="caution">
    <text evidence="9">The sequence shown here is derived from an EMBL/GenBank/DDBJ whole genome shotgun (WGS) entry which is preliminary data.</text>
</comment>
<protein>
    <recommendedName>
        <fullName evidence="6 7">Methionine aminopeptidase</fullName>
        <shortName evidence="6">MAP</shortName>
        <shortName evidence="6">MetAP</shortName>
        <ecNumber evidence="6 7">3.4.11.18</ecNumber>
    </recommendedName>
    <alternativeName>
        <fullName evidence="6">Peptidase M</fullName>
    </alternativeName>
</protein>
<dbReference type="Gene3D" id="3.90.230.10">
    <property type="entry name" value="Creatinase/methionine aminopeptidase superfamily"/>
    <property type="match status" value="1"/>
</dbReference>
<feature type="binding site" evidence="6">
    <location>
        <position position="105"/>
    </location>
    <ligand>
        <name>a divalent metal cation</name>
        <dbReference type="ChEBI" id="CHEBI:60240"/>
        <label>2</label>
        <note>catalytic</note>
    </ligand>
</feature>
<evidence type="ECO:0000313" key="9">
    <source>
        <dbReference type="EMBL" id="HIU10216.1"/>
    </source>
</evidence>
<evidence type="ECO:0000256" key="3">
    <source>
        <dbReference type="ARBA" id="ARBA00022670"/>
    </source>
</evidence>
<dbReference type="PANTHER" id="PTHR43330:SF27">
    <property type="entry name" value="METHIONINE AMINOPEPTIDASE"/>
    <property type="match status" value="1"/>
</dbReference>
<dbReference type="PANTHER" id="PTHR43330">
    <property type="entry name" value="METHIONINE AMINOPEPTIDASE"/>
    <property type="match status" value="1"/>
</dbReference>
<feature type="binding site" evidence="6">
    <location>
        <position position="77"/>
    </location>
    <ligand>
        <name>substrate</name>
    </ligand>
</feature>
<feature type="binding site" evidence="6">
    <location>
        <position position="94"/>
    </location>
    <ligand>
        <name>a divalent metal cation</name>
        <dbReference type="ChEBI" id="CHEBI:60240"/>
        <label>1</label>
    </ligand>
</feature>
<dbReference type="GO" id="GO:0006508">
    <property type="term" value="P:proteolysis"/>
    <property type="evidence" value="ECO:0007669"/>
    <property type="project" value="UniProtKB-KW"/>
</dbReference>
<feature type="binding site" evidence="6">
    <location>
        <position position="168"/>
    </location>
    <ligand>
        <name>a divalent metal cation</name>
        <dbReference type="ChEBI" id="CHEBI:60240"/>
        <label>2</label>
        <note>catalytic</note>
    </ligand>
</feature>
<feature type="binding site" evidence="6">
    <location>
        <position position="201"/>
    </location>
    <ligand>
        <name>a divalent metal cation</name>
        <dbReference type="ChEBI" id="CHEBI:60240"/>
        <label>2</label>
        <note>catalytic</note>
    </ligand>
</feature>
<feature type="binding site" evidence="6">
    <location>
        <position position="232"/>
    </location>
    <ligand>
        <name>a divalent metal cation</name>
        <dbReference type="ChEBI" id="CHEBI:60240"/>
        <label>2</label>
        <note>catalytic</note>
    </ligand>
</feature>
<dbReference type="Pfam" id="PF00557">
    <property type="entry name" value="Peptidase_M24"/>
    <property type="match status" value="1"/>
</dbReference>
<evidence type="ECO:0000313" key="10">
    <source>
        <dbReference type="Proteomes" id="UP000824124"/>
    </source>
</evidence>
<evidence type="ECO:0000256" key="2">
    <source>
        <dbReference type="ARBA" id="ARBA00022438"/>
    </source>
</evidence>
<evidence type="ECO:0000256" key="4">
    <source>
        <dbReference type="ARBA" id="ARBA00022723"/>
    </source>
</evidence>
<dbReference type="InterPro" id="IPR000994">
    <property type="entry name" value="Pept_M24"/>
</dbReference>
<feature type="binding site" evidence="6">
    <location>
        <position position="175"/>
    </location>
    <ligand>
        <name>substrate</name>
    </ligand>
</feature>
<feature type="domain" description="Peptidase M24" evidence="8">
    <location>
        <begin position="11"/>
        <end position="239"/>
    </location>
</feature>
<evidence type="ECO:0000259" key="8">
    <source>
        <dbReference type="Pfam" id="PF00557"/>
    </source>
</evidence>
<dbReference type="PRINTS" id="PR00599">
    <property type="entry name" value="MAPEPTIDASE"/>
</dbReference>
<dbReference type="GO" id="GO:0070006">
    <property type="term" value="F:metalloaminopeptidase activity"/>
    <property type="evidence" value="ECO:0007669"/>
    <property type="project" value="UniProtKB-UniRule"/>
</dbReference>
<dbReference type="EC" id="3.4.11.18" evidence="6 7"/>
<dbReference type="CDD" id="cd01086">
    <property type="entry name" value="MetAP1"/>
    <property type="match status" value="1"/>
</dbReference>
<feature type="binding site" evidence="6">
    <location>
        <position position="232"/>
    </location>
    <ligand>
        <name>a divalent metal cation</name>
        <dbReference type="ChEBI" id="CHEBI:60240"/>
        <label>1</label>
    </ligand>
</feature>
<keyword evidence="3 6" id="KW-0645">Protease</keyword>
<dbReference type="AlphaFoldDB" id="A0A9D1KZA8"/>
<dbReference type="GO" id="GO:0005829">
    <property type="term" value="C:cytosol"/>
    <property type="evidence" value="ECO:0007669"/>
    <property type="project" value="TreeGrafter"/>
</dbReference>
<reference evidence="9" key="2">
    <citation type="journal article" date="2021" name="PeerJ">
        <title>Extensive microbial diversity within the chicken gut microbiome revealed by metagenomics and culture.</title>
        <authorList>
            <person name="Gilroy R."/>
            <person name="Ravi A."/>
            <person name="Getino M."/>
            <person name="Pursley I."/>
            <person name="Horton D.L."/>
            <person name="Alikhan N.F."/>
            <person name="Baker D."/>
            <person name="Gharbi K."/>
            <person name="Hall N."/>
            <person name="Watson M."/>
            <person name="Adriaenssens E.M."/>
            <person name="Foster-Nyarko E."/>
            <person name="Jarju S."/>
            <person name="Secka A."/>
            <person name="Antonio M."/>
            <person name="Oren A."/>
            <person name="Chaudhuri R.R."/>
            <person name="La Ragione R."/>
            <person name="Hildebrand F."/>
            <person name="Pallen M.J."/>
        </authorList>
    </citation>
    <scope>NUCLEOTIDE SEQUENCE</scope>
    <source>
        <strain evidence="9">2830</strain>
    </source>
</reference>
<dbReference type="GO" id="GO:0046872">
    <property type="term" value="F:metal ion binding"/>
    <property type="evidence" value="ECO:0007669"/>
    <property type="project" value="UniProtKB-UniRule"/>
</dbReference>
<name>A0A9D1KZA8_9FIRM</name>
<accession>A0A9D1KZA8</accession>
<dbReference type="Proteomes" id="UP000824124">
    <property type="component" value="Unassembled WGS sequence"/>
</dbReference>
<dbReference type="InterPro" id="IPR036005">
    <property type="entry name" value="Creatinase/aminopeptidase-like"/>
</dbReference>